<dbReference type="Pfam" id="PF18111">
    <property type="entry name" value="RPGR1_C"/>
    <property type="match status" value="2"/>
</dbReference>
<feature type="coiled-coil region" evidence="6">
    <location>
        <begin position="476"/>
        <end position="531"/>
    </location>
</feature>
<dbReference type="GO" id="GO:0035869">
    <property type="term" value="C:ciliary transition zone"/>
    <property type="evidence" value="ECO:0007669"/>
    <property type="project" value="TreeGrafter"/>
</dbReference>
<reference evidence="9" key="1">
    <citation type="submission" date="2021-02" db="EMBL/GenBank/DDBJ databases">
        <authorList>
            <person name="Nowell W R."/>
        </authorList>
    </citation>
    <scope>NUCLEOTIDE SEQUENCE</scope>
</reference>
<dbReference type="InterPro" id="IPR021656">
    <property type="entry name" value="C2-C2_1"/>
</dbReference>
<evidence type="ECO:0000313" key="10">
    <source>
        <dbReference type="Proteomes" id="UP000663852"/>
    </source>
</evidence>
<feature type="compositionally biased region" description="Basic and acidic residues" evidence="7">
    <location>
        <begin position="944"/>
        <end position="958"/>
    </location>
</feature>
<comment type="caution">
    <text evidence="9">The sequence shown here is derived from an EMBL/GenBank/DDBJ whole genome shotgun (WGS) entry which is preliminary data.</text>
</comment>
<keyword evidence="5" id="KW-0966">Cell projection</keyword>
<dbReference type="EMBL" id="CAJNOJ010000052">
    <property type="protein sequence ID" value="CAF0968279.1"/>
    <property type="molecule type" value="Genomic_DNA"/>
</dbReference>
<organism evidence="9 10">
    <name type="scientific">Adineta ricciae</name>
    <name type="common">Rotifer</name>
    <dbReference type="NCBI Taxonomy" id="249248"/>
    <lineage>
        <taxon>Eukaryota</taxon>
        <taxon>Metazoa</taxon>
        <taxon>Spiralia</taxon>
        <taxon>Gnathifera</taxon>
        <taxon>Rotifera</taxon>
        <taxon>Eurotatoria</taxon>
        <taxon>Bdelloidea</taxon>
        <taxon>Adinetida</taxon>
        <taxon>Adinetidae</taxon>
        <taxon>Adineta</taxon>
    </lineage>
</organism>
<feature type="coiled-coil region" evidence="6">
    <location>
        <begin position="58"/>
        <end position="136"/>
    </location>
</feature>
<keyword evidence="4" id="KW-0969">Cilium</keyword>
<comment type="subcellular location">
    <subcellularLocation>
        <location evidence="1">Cell projection</location>
        <location evidence="1">Cilium</location>
    </subcellularLocation>
</comment>
<evidence type="ECO:0000256" key="1">
    <source>
        <dbReference type="ARBA" id="ARBA00004138"/>
    </source>
</evidence>
<evidence type="ECO:0000256" key="6">
    <source>
        <dbReference type="SAM" id="Coils"/>
    </source>
</evidence>
<name>A0A814EFP3_ADIRI</name>
<dbReference type="InterPro" id="IPR031139">
    <property type="entry name" value="RPGRIP1_fam"/>
</dbReference>
<dbReference type="OrthoDB" id="2133912at2759"/>
<dbReference type="PROSITE" id="PS50004">
    <property type="entry name" value="C2"/>
    <property type="match status" value="1"/>
</dbReference>
<accession>A0A814EFP3</accession>
<evidence type="ECO:0000256" key="4">
    <source>
        <dbReference type="ARBA" id="ARBA00023069"/>
    </source>
</evidence>
<feature type="coiled-coil region" evidence="6">
    <location>
        <begin position="188"/>
        <end position="383"/>
    </location>
</feature>
<dbReference type="Pfam" id="PF11618">
    <property type="entry name" value="C2-C2_1"/>
    <property type="match status" value="2"/>
</dbReference>
<evidence type="ECO:0000256" key="7">
    <source>
        <dbReference type="SAM" id="MobiDB-lite"/>
    </source>
</evidence>
<dbReference type="InterPro" id="IPR035892">
    <property type="entry name" value="C2_domain_sf"/>
</dbReference>
<evidence type="ECO:0000313" key="9">
    <source>
        <dbReference type="EMBL" id="CAF0968279.1"/>
    </source>
</evidence>
<proteinExistence type="inferred from homology"/>
<dbReference type="Gene3D" id="2.60.40.150">
    <property type="entry name" value="C2 domain"/>
    <property type="match status" value="4"/>
</dbReference>
<feature type="compositionally biased region" description="Basic and acidic residues" evidence="7">
    <location>
        <begin position="1052"/>
        <end position="1061"/>
    </location>
</feature>
<feature type="region of interest" description="Disordered" evidence="7">
    <location>
        <begin position="137"/>
        <end position="158"/>
    </location>
</feature>
<feature type="domain" description="C2" evidence="8">
    <location>
        <begin position="757"/>
        <end position="883"/>
    </location>
</feature>
<feature type="compositionally biased region" description="Polar residues" evidence="7">
    <location>
        <begin position="7"/>
        <end position="20"/>
    </location>
</feature>
<comment type="similarity">
    <text evidence="2">Belongs to the RPGRIP1 family.</text>
</comment>
<sequence length="1300" mass="149373">MDFTPARDTSMTTGLDQPQGQAKRVSSERQMIAKLDPAELQDRYLRLYDDHLVLKQHARKQEDKIKKLATTLAKVIEDKKKSEAVPFGAKATIRDSEIENQLAEYRNKISELREQNKFLKQRLAVAQQQAQATQLKKSSSAYDGVSSRIDTGQPKRIPSPLLHNIRVVGPRDSFRTSGTTPRVNSGLLEEAQATNKQLNESLEKAHQQLNSYEQQVENLRQQLSRRDNDHEQNLLRLRSQATGGDSRVNLQENIDMIRLQRDLRDKSDELRRLQTQCTNFESQNRSLQVTNAELLKEIDRLDRQIKDEQQRALQLRNELRNGSRSNTIVHELNLQIEDFRRECEALKEANRKIVDSAFNSDREREFREKERALRLQIAQLEATIKADLGERGNLLDRLTLEKNSNQRTDEEHRTMHLKYLEMKEKYDDLAEKMRFFEREGDINMREIEEALIILRQRKQRQEPNFDFLQKVDDEKGQNLNRRILELESQLAETTNELEKTRNLLLMQYKINRDYKLEVDCVQRKMEENQAEHSARVLESGQLLDIRAERIRKLEKSLKDVAYGTRQYRVQEQPAADGNLTNELIEDAIELERGQNLIEIHISRASFNERALEYFGKNNEPSTFCSIEFFEHELQMTPIIKGRTPEYNFTAQYIVNVDDFLLYYLQKEYTLIELHQTVGQSFQTVAACKLGLKELIEGNQGRLHGTAKLIASHQNNLDIGAFGVVEYWVRLRVPMEQAFRLLKEKMKAQGYLATTSRQSTKTSNDIEQRHDLDPNMNELTIAILNCSNVKSATSDHQPDLYCVYKFYDFLDHDTITIPSSNNPNFDDRTQYPVQMDIDLDRYLKQSQLTIFVFDDRDQKDDRYVARADIPLISLAHDNAIRGTFDLHNDQGERNGTMDVSLKWTYTYLPPSISTRTPGQRSKGEPANHREPLALLPDESVSGHKTLAEKQKEMRVKLKPQDVLGSDSDQKPKRDSPVSSSGIPASSVSRPVRDTNQNGHRHPRTASNASTDSKRVSFGHHDETPSTHPPNAEQSIEDETNHTMTPESSDIDPDPTKSTRYVDESDPDIIYRSTTSANSTKQDDVVTIGVHHLVLNENCSIFDDDQRDKVFVSVEFSNDREALDTPLSLIKGEPNSKYNFGFQTGYSIRDKKKRQQLAELVGPQTSGDIRFIVVAEPPDDIEGAECVDLGVATVNAKEILRTEKDIIEKNISGKQEFSFIRFIVVAEPPDDIEGAECVDLGVATVNAKEILRTEKDIIEKNISVHDINEHNQIIGQMNVTVSMVNALQKVQQEEQTNRRIHT</sequence>
<feature type="compositionally biased region" description="Basic and acidic residues" evidence="7">
    <location>
        <begin position="920"/>
        <end position="930"/>
    </location>
</feature>
<evidence type="ECO:0000256" key="5">
    <source>
        <dbReference type="ARBA" id="ARBA00023273"/>
    </source>
</evidence>
<dbReference type="InterPro" id="IPR000008">
    <property type="entry name" value="C2_dom"/>
</dbReference>
<dbReference type="GO" id="GO:1905515">
    <property type="term" value="P:non-motile cilium assembly"/>
    <property type="evidence" value="ECO:0007669"/>
    <property type="project" value="TreeGrafter"/>
</dbReference>
<keyword evidence="3 6" id="KW-0175">Coiled coil</keyword>
<dbReference type="CDD" id="cd00030">
    <property type="entry name" value="C2"/>
    <property type="match status" value="1"/>
</dbReference>
<gene>
    <name evidence="9" type="ORF">EDS130_LOCUS13234</name>
</gene>
<dbReference type="PANTHER" id="PTHR14240">
    <property type="entry name" value="RETINITIS PIGMENTOSA GTPASE REGULATOR-INTERACTING PROTEIN"/>
    <property type="match status" value="1"/>
</dbReference>
<dbReference type="Proteomes" id="UP000663852">
    <property type="component" value="Unassembled WGS sequence"/>
</dbReference>
<feature type="compositionally biased region" description="Basic and acidic residues" evidence="7">
    <location>
        <begin position="1010"/>
        <end position="1023"/>
    </location>
</feature>
<protein>
    <recommendedName>
        <fullName evidence="8">C2 domain-containing protein</fullName>
    </recommendedName>
</protein>
<dbReference type="GO" id="GO:0005856">
    <property type="term" value="C:cytoskeleton"/>
    <property type="evidence" value="ECO:0007669"/>
    <property type="project" value="UniProtKB-ARBA"/>
</dbReference>
<feature type="region of interest" description="Disordered" evidence="7">
    <location>
        <begin position="909"/>
        <end position="1065"/>
    </location>
</feature>
<dbReference type="SMART" id="SM00239">
    <property type="entry name" value="C2"/>
    <property type="match status" value="1"/>
</dbReference>
<evidence type="ECO:0000256" key="2">
    <source>
        <dbReference type="ARBA" id="ARBA00006042"/>
    </source>
</evidence>
<dbReference type="SUPFAM" id="SSF49562">
    <property type="entry name" value="C2 domain (Calcium/lipid-binding domain, CaLB)"/>
    <property type="match status" value="2"/>
</dbReference>
<feature type="compositionally biased region" description="Low complexity" evidence="7">
    <location>
        <begin position="975"/>
        <end position="987"/>
    </location>
</feature>
<feature type="region of interest" description="Disordered" evidence="7">
    <location>
        <begin position="1"/>
        <end position="28"/>
    </location>
</feature>
<evidence type="ECO:0000256" key="3">
    <source>
        <dbReference type="ARBA" id="ARBA00023054"/>
    </source>
</evidence>
<dbReference type="InterPro" id="IPR041091">
    <property type="entry name" value="RPGRIP1_C"/>
</dbReference>
<dbReference type="PANTHER" id="PTHR14240:SF1">
    <property type="entry name" value="PROTEIN FANTOM-RELATED"/>
    <property type="match status" value="1"/>
</dbReference>
<evidence type="ECO:0000259" key="8">
    <source>
        <dbReference type="PROSITE" id="PS50004"/>
    </source>
</evidence>